<reference evidence="2 3" key="2">
    <citation type="submission" date="2007-09" db="EMBL/GenBank/DDBJ databases">
        <authorList>
            <person name="Fulton L."/>
            <person name="Clifton S."/>
            <person name="Fulton B."/>
            <person name="Xu J."/>
            <person name="Minx P."/>
            <person name="Pepin K.H."/>
            <person name="Johnson M."/>
            <person name="Thiruvilangam P."/>
            <person name="Bhonagiri V."/>
            <person name="Nash W.E."/>
            <person name="Mardis E.R."/>
            <person name="Wilson R.K."/>
        </authorList>
    </citation>
    <scope>NUCLEOTIDE SEQUENCE [LARGE SCALE GENOMIC DNA]</scope>
    <source>
        <strain evidence="2 3">M21/2</strain>
    </source>
</reference>
<dbReference type="Proteomes" id="UP000005945">
    <property type="component" value="Unassembled WGS sequence"/>
</dbReference>
<evidence type="ECO:0000256" key="1">
    <source>
        <dbReference type="SAM" id="MobiDB-lite"/>
    </source>
</evidence>
<feature type="region of interest" description="Disordered" evidence="1">
    <location>
        <begin position="1"/>
        <end position="42"/>
    </location>
</feature>
<accession>A8SBZ5</accession>
<dbReference type="HOGENOM" id="CLU_1783967_0_0_9"/>
<comment type="caution">
    <text evidence="2">The sequence shown here is derived from an EMBL/GenBank/DDBJ whole genome shotgun (WGS) entry which is preliminary data.</text>
</comment>
<dbReference type="EMBL" id="ABED02000026">
    <property type="protein sequence ID" value="EDP21481.1"/>
    <property type="molecule type" value="Genomic_DNA"/>
</dbReference>
<protein>
    <submittedName>
        <fullName evidence="2">Uncharacterized protein</fullName>
    </submittedName>
</protein>
<dbReference type="AlphaFoldDB" id="A8SBZ5"/>
<evidence type="ECO:0000313" key="2">
    <source>
        <dbReference type="EMBL" id="EDP21481.1"/>
    </source>
</evidence>
<name>A8SBZ5_9FIRM</name>
<reference evidence="2 3" key="1">
    <citation type="submission" date="2007-09" db="EMBL/GenBank/DDBJ databases">
        <title>Draft genome sequence of Faecalibacterium prausnitzii M21/2.</title>
        <authorList>
            <person name="Sudarsanam P."/>
            <person name="Ley R."/>
            <person name="Guruge J."/>
            <person name="Turnbaugh P.J."/>
            <person name="Mahowald M."/>
            <person name="Liep D."/>
            <person name="Gordon J."/>
        </authorList>
    </citation>
    <scope>NUCLEOTIDE SEQUENCE [LARGE SCALE GENOMIC DNA]</scope>
    <source>
        <strain evidence="2 3">M21/2</strain>
    </source>
</reference>
<sequence length="145" mass="14875">MASGERLDIRASSAQCSSDAAAMTDFKEQPDTPGPQPRQGAKAFSVPVMENTEFSSKLPGFSSPVLASVVEDGSSLLPEADALSEAGAALDAGLLLAAPPQAASRQPSKAAHSSSARERIYFDVIRKTSVTGAPASRRSNAGSTP</sequence>
<organism evidence="2 3">
    <name type="scientific">Faecalibacterium prausnitzii M21/2</name>
    <dbReference type="NCBI Taxonomy" id="411485"/>
    <lineage>
        <taxon>Bacteria</taxon>
        <taxon>Bacillati</taxon>
        <taxon>Bacillota</taxon>
        <taxon>Clostridia</taxon>
        <taxon>Eubacteriales</taxon>
        <taxon>Oscillospiraceae</taxon>
        <taxon>Faecalibacterium</taxon>
    </lineage>
</organism>
<proteinExistence type="predicted"/>
<evidence type="ECO:0000313" key="3">
    <source>
        <dbReference type="Proteomes" id="UP000005945"/>
    </source>
</evidence>
<feature type="compositionally biased region" description="Low complexity" evidence="1">
    <location>
        <begin position="11"/>
        <end position="22"/>
    </location>
</feature>
<gene>
    <name evidence="2" type="ORF">FAEPRAM212_01806</name>
</gene>